<dbReference type="PaxDb" id="522772-Dacet_1828"/>
<protein>
    <submittedName>
        <fullName evidence="6">Transcriptional regulator, TetR family</fullName>
    </submittedName>
</protein>
<evidence type="ECO:0000256" key="3">
    <source>
        <dbReference type="ARBA" id="ARBA00023163"/>
    </source>
</evidence>
<sequence length="203" mass="23333">MKERCCKFSEKKKEAILESASELFLSKGYGDVSMDEIAKCACVSKRTVYNHFPSKELLFAEMVRLTWTSIEQPSLDIENSDDVREVLKAYTLNFLDIMRSEKFSNLLRLMMGESERFPELKKMYSEHGIRTVLSTVNEFFMSVNDAGILCIQDPMLTAQQYVGMVKESLFWPVLLGLFKQPTAERDELVVNSAIDIIFTTYSN</sequence>
<dbReference type="Pfam" id="PF00440">
    <property type="entry name" value="TetR_N"/>
    <property type="match status" value="1"/>
</dbReference>
<dbReference type="STRING" id="522772.Dacet_1828"/>
<keyword evidence="7" id="KW-1185">Reference proteome</keyword>
<keyword evidence="1" id="KW-0805">Transcription regulation</keyword>
<dbReference type="InterPro" id="IPR001647">
    <property type="entry name" value="HTH_TetR"/>
</dbReference>
<dbReference type="InterPro" id="IPR039536">
    <property type="entry name" value="TetR_C_Proteobacteria"/>
</dbReference>
<dbReference type="EMBL" id="CP001968">
    <property type="protein sequence ID" value="ADD68592.1"/>
    <property type="molecule type" value="Genomic_DNA"/>
</dbReference>
<dbReference type="GO" id="GO:0003700">
    <property type="term" value="F:DNA-binding transcription factor activity"/>
    <property type="evidence" value="ECO:0007669"/>
    <property type="project" value="TreeGrafter"/>
</dbReference>
<organism evidence="6 7">
    <name type="scientific">Denitrovibrio acetiphilus (strain DSM 12809 / NBRC 114555 / N2460)</name>
    <dbReference type="NCBI Taxonomy" id="522772"/>
    <lineage>
        <taxon>Bacteria</taxon>
        <taxon>Pseudomonadati</taxon>
        <taxon>Deferribacterota</taxon>
        <taxon>Deferribacteres</taxon>
        <taxon>Deferribacterales</taxon>
        <taxon>Geovibrionaceae</taxon>
        <taxon>Denitrovibrio</taxon>
    </lineage>
</organism>
<dbReference type="InterPro" id="IPR023772">
    <property type="entry name" value="DNA-bd_HTH_TetR-type_CS"/>
</dbReference>
<accession>D4H0S9</accession>
<dbReference type="eggNOG" id="COG1309">
    <property type="taxonomic scope" value="Bacteria"/>
</dbReference>
<proteinExistence type="predicted"/>
<evidence type="ECO:0000313" key="7">
    <source>
        <dbReference type="Proteomes" id="UP000002012"/>
    </source>
</evidence>
<dbReference type="InterPro" id="IPR009057">
    <property type="entry name" value="Homeodomain-like_sf"/>
</dbReference>
<dbReference type="Pfam" id="PF14246">
    <property type="entry name" value="TetR_C_7"/>
    <property type="match status" value="1"/>
</dbReference>
<evidence type="ECO:0000313" key="6">
    <source>
        <dbReference type="EMBL" id="ADD68592.1"/>
    </source>
</evidence>
<dbReference type="RefSeq" id="WP_013011102.1">
    <property type="nucleotide sequence ID" value="NC_013943.1"/>
</dbReference>
<evidence type="ECO:0000256" key="4">
    <source>
        <dbReference type="PROSITE-ProRule" id="PRU00335"/>
    </source>
</evidence>
<dbReference type="HOGENOM" id="CLU_069356_27_1_0"/>
<feature type="DNA-binding region" description="H-T-H motif" evidence="4">
    <location>
        <begin position="33"/>
        <end position="52"/>
    </location>
</feature>
<dbReference type="KEGG" id="dap:Dacet_1828"/>
<dbReference type="OrthoDB" id="9803107at2"/>
<dbReference type="GO" id="GO:0000976">
    <property type="term" value="F:transcription cis-regulatory region binding"/>
    <property type="evidence" value="ECO:0007669"/>
    <property type="project" value="TreeGrafter"/>
</dbReference>
<keyword evidence="3" id="KW-0804">Transcription</keyword>
<dbReference type="PROSITE" id="PS50977">
    <property type="entry name" value="HTH_TETR_2"/>
    <property type="match status" value="1"/>
</dbReference>
<gene>
    <name evidence="6" type="ordered locus">Dacet_1828</name>
</gene>
<feature type="domain" description="HTH tetR-type" evidence="5">
    <location>
        <begin position="10"/>
        <end position="70"/>
    </location>
</feature>
<dbReference type="InterPro" id="IPR036271">
    <property type="entry name" value="Tet_transcr_reg_TetR-rel_C_sf"/>
</dbReference>
<name>D4H0S9_DENA2</name>
<dbReference type="InterPro" id="IPR050109">
    <property type="entry name" value="HTH-type_TetR-like_transc_reg"/>
</dbReference>
<dbReference type="AlphaFoldDB" id="D4H0S9"/>
<evidence type="ECO:0000256" key="1">
    <source>
        <dbReference type="ARBA" id="ARBA00023015"/>
    </source>
</evidence>
<evidence type="ECO:0000256" key="2">
    <source>
        <dbReference type="ARBA" id="ARBA00023125"/>
    </source>
</evidence>
<dbReference type="Gene3D" id="1.10.10.60">
    <property type="entry name" value="Homeodomain-like"/>
    <property type="match status" value="1"/>
</dbReference>
<dbReference type="SUPFAM" id="SSF48498">
    <property type="entry name" value="Tetracyclin repressor-like, C-terminal domain"/>
    <property type="match status" value="1"/>
</dbReference>
<dbReference type="InParanoid" id="D4H0S9"/>
<evidence type="ECO:0000259" key="5">
    <source>
        <dbReference type="PROSITE" id="PS50977"/>
    </source>
</evidence>
<dbReference type="FunFam" id="1.10.10.60:FF:000141">
    <property type="entry name" value="TetR family transcriptional regulator"/>
    <property type="match status" value="1"/>
</dbReference>
<dbReference type="Gene3D" id="1.10.357.10">
    <property type="entry name" value="Tetracycline Repressor, domain 2"/>
    <property type="match status" value="1"/>
</dbReference>
<reference evidence="6 7" key="1">
    <citation type="journal article" date="2010" name="Stand. Genomic Sci.">
        <title>Complete genome sequence of Denitrovibrio acetiphilus type strain (N2460).</title>
        <authorList>
            <person name="Kiss H."/>
            <person name="Lang E."/>
            <person name="Lapidus A."/>
            <person name="Copeland A."/>
            <person name="Nolan M."/>
            <person name="Glavina Del Rio T."/>
            <person name="Chen F."/>
            <person name="Lucas S."/>
            <person name="Tice H."/>
            <person name="Cheng J.F."/>
            <person name="Han C."/>
            <person name="Goodwin L."/>
            <person name="Pitluck S."/>
            <person name="Liolios K."/>
            <person name="Pati A."/>
            <person name="Ivanova N."/>
            <person name="Mavromatis K."/>
            <person name="Chen A."/>
            <person name="Palaniappan K."/>
            <person name="Land M."/>
            <person name="Hauser L."/>
            <person name="Chang Y.J."/>
            <person name="Jeffries C.D."/>
            <person name="Detter J.C."/>
            <person name="Brettin T."/>
            <person name="Spring S."/>
            <person name="Rohde M."/>
            <person name="Goker M."/>
            <person name="Woyke T."/>
            <person name="Bristow J."/>
            <person name="Eisen J.A."/>
            <person name="Markowitz V."/>
            <person name="Hugenholtz P."/>
            <person name="Kyrpides N.C."/>
            <person name="Klenk H.P."/>
        </authorList>
    </citation>
    <scope>NUCLEOTIDE SEQUENCE [LARGE SCALE GENOMIC DNA]</scope>
    <source>
        <strain evidence="7">DSM 12809 / NBRC 114555 / N2460</strain>
    </source>
</reference>
<dbReference type="PRINTS" id="PR00455">
    <property type="entry name" value="HTHTETR"/>
</dbReference>
<dbReference type="SUPFAM" id="SSF46689">
    <property type="entry name" value="Homeodomain-like"/>
    <property type="match status" value="1"/>
</dbReference>
<dbReference type="PANTHER" id="PTHR30055:SF146">
    <property type="entry name" value="HTH-TYPE TRANSCRIPTIONAL DUAL REGULATOR CECR"/>
    <property type="match status" value="1"/>
</dbReference>
<dbReference type="Proteomes" id="UP000002012">
    <property type="component" value="Chromosome"/>
</dbReference>
<dbReference type="PANTHER" id="PTHR30055">
    <property type="entry name" value="HTH-TYPE TRANSCRIPTIONAL REGULATOR RUTR"/>
    <property type="match status" value="1"/>
</dbReference>
<dbReference type="PROSITE" id="PS01081">
    <property type="entry name" value="HTH_TETR_1"/>
    <property type="match status" value="1"/>
</dbReference>
<keyword evidence="2 4" id="KW-0238">DNA-binding</keyword>